<feature type="compositionally biased region" description="Acidic residues" evidence="1">
    <location>
        <begin position="44"/>
        <end position="54"/>
    </location>
</feature>
<reference evidence="2" key="1">
    <citation type="submission" date="2012-12" db="EMBL/GenBank/DDBJ databases">
        <title>Identification and characterization of a phenylalanine ammonia-lyase gene family in Isatis indigotica Fort.</title>
        <authorList>
            <person name="Liu Q."/>
            <person name="Chen J."/>
            <person name="Zhou X."/>
            <person name="Di P."/>
            <person name="Xiao Y."/>
            <person name="Xuan H."/>
            <person name="Zhang L."/>
            <person name="Chen W."/>
        </authorList>
    </citation>
    <scope>NUCLEOTIDE SEQUENCE</scope>
    <source>
        <tissue evidence="2">Salivary gland</tissue>
    </source>
</reference>
<accession>A0A0K8RE90</accession>
<dbReference type="AlphaFoldDB" id="A0A0K8RE90"/>
<dbReference type="PANTHER" id="PTHR46276:SF1">
    <property type="entry name" value="E3 UBIQUITIN-PROTEIN LIGASE UBR5"/>
    <property type="match status" value="1"/>
</dbReference>
<protein>
    <submittedName>
        <fullName evidence="2">Uncharacterized protein</fullName>
    </submittedName>
</protein>
<dbReference type="GO" id="GO:0090263">
    <property type="term" value="P:positive regulation of canonical Wnt signaling pathway"/>
    <property type="evidence" value="ECO:0007669"/>
    <property type="project" value="TreeGrafter"/>
</dbReference>
<feature type="compositionally biased region" description="Basic and acidic residues" evidence="1">
    <location>
        <begin position="79"/>
        <end position="88"/>
    </location>
</feature>
<dbReference type="GO" id="GO:0000209">
    <property type="term" value="P:protein polyubiquitination"/>
    <property type="evidence" value="ECO:0007669"/>
    <property type="project" value="TreeGrafter"/>
</dbReference>
<dbReference type="PANTHER" id="PTHR46276">
    <property type="entry name" value="E3 UBIQUITIN-PROTEIN LIGASE UBR5"/>
    <property type="match status" value="1"/>
</dbReference>
<evidence type="ECO:0000256" key="1">
    <source>
        <dbReference type="SAM" id="MobiDB-lite"/>
    </source>
</evidence>
<dbReference type="GO" id="GO:0005737">
    <property type="term" value="C:cytoplasm"/>
    <property type="evidence" value="ECO:0007669"/>
    <property type="project" value="TreeGrafter"/>
</dbReference>
<evidence type="ECO:0000313" key="2">
    <source>
        <dbReference type="EMBL" id="JAA69153.1"/>
    </source>
</evidence>
<dbReference type="GO" id="GO:0034450">
    <property type="term" value="F:ubiquitin-ubiquitin ligase activity"/>
    <property type="evidence" value="ECO:0007669"/>
    <property type="project" value="TreeGrafter"/>
</dbReference>
<dbReference type="EMBL" id="GADI01004655">
    <property type="protein sequence ID" value="JAA69153.1"/>
    <property type="molecule type" value="mRNA"/>
</dbReference>
<name>A0A0K8RE90_IXORI</name>
<proteinExistence type="evidence at transcript level"/>
<feature type="region of interest" description="Disordered" evidence="1">
    <location>
        <begin position="27"/>
        <end position="97"/>
    </location>
</feature>
<sequence>MELIIAHGRENGADSILDLGLLDSSEKVQENRKRHGSSRSVVDMDLDDTDDGDDNAPLFHQPGKTGVLHSTTRRKHRGKAELFPKHWQDSGTLSHST</sequence>
<dbReference type="GO" id="GO:0005634">
    <property type="term" value="C:nucleus"/>
    <property type="evidence" value="ECO:0007669"/>
    <property type="project" value="TreeGrafter"/>
</dbReference>
<organism evidence="2">
    <name type="scientific">Ixodes ricinus</name>
    <name type="common">Common tick</name>
    <name type="synonym">Acarus ricinus</name>
    <dbReference type="NCBI Taxonomy" id="34613"/>
    <lineage>
        <taxon>Eukaryota</taxon>
        <taxon>Metazoa</taxon>
        <taxon>Ecdysozoa</taxon>
        <taxon>Arthropoda</taxon>
        <taxon>Chelicerata</taxon>
        <taxon>Arachnida</taxon>
        <taxon>Acari</taxon>
        <taxon>Parasitiformes</taxon>
        <taxon>Ixodida</taxon>
        <taxon>Ixodoidea</taxon>
        <taxon>Ixodidae</taxon>
        <taxon>Ixodinae</taxon>
        <taxon>Ixodes</taxon>
    </lineage>
</organism>